<sequence>MILTNYKSDNYYAKINQSKIYVDYVNSLAKIVDFHNISVQNIKRLVHFASRQHLGKIICNCDAASFKNFIKAGFKLEGKIDSYFKGESAFCMSYFISKKRKLYNKHSMENLILIQSLNAESTFVPDTTLKYNIRYAEKRDAKQMSELFSKVFFECPSPLFDEKYLKDNMNKRILYKTAVYNGKIISAASAYLNEEDLNAELINCATHPNYRNKGVVSNIISSFESDLISMGYMGIYSLSRATCTSINFALSKNNYKFRGRLINNCNIYGEFEDMNIWVKDFNN</sequence>
<keyword evidence="3" id="KW-1185">Reference proteome</keyword>
<dbReference type="InterPro" id="IPR016181">
    <property type="entry name" value="Acyl_CoA_acyltransferase"/>
</dbReference>
<feature type="domain" description="N-acetyltransferase" evidence="1">
    <location>
        <begin position="131"/>
        <end position="282"/>
    </location>
</feature>
<evidence type="ECO:0000313" key="3">
    <source>
        <dbReference type="Proteomes" id="UP000019482"/>
    </source>
</evidence>
<dbReference type="EMBL" id="CBXI010000040">
    <property type="protein sequence ID" value="CDL92294.1"/>
    <property type="molecule type" value="Genomic_DNA"/>
</dbReference>
<dbReference type="GO" id="GO:0008080">
    <property type="term" value="F:N-acetyltransferase activity"/>
    <property type="evidence" value="ECO:0007669"/>
    <property type="project" value="InterPro"/>
</dbReference>
<reference evidence="2 3" key="1">
    <citation type="journal article" date="2015" name="Genome Announc.">
        <title>Draft Genome Sequence of Clostridium tyrobutyricum Strain DIVETGP, Isolated from Cow's Milk for Grana Padano Production.</title>
        <authorList>
            <person name="Soggiu A."/>
            <person name="Piras C."/>
            <person name="Gaiarsa S."/>
            <person name="Sassera D."/>
            <person name="Roncada P."/>
            <person name="Bendixen E."/>
            <person name="Brasca M."/>
            <person name="Bonizzi L."/>
        </authorList>
    </citation>
    <scope>NUCLEOTIDE SEQUENCE [LARGE SCALE GENOMIC DNA]</scope>
    <source>
        <strain evidence="2 3">DIVETGP</strain>
    </source>
</reference>
<gene>
    <name evidence="2" type="ORF">CTDIVETGP_2364</name>
</gene>
<dbReference type="InterPro" id="IPR022525">
    <property type="entry name" value="GNAT_AblB"/>
</dbReference>
<evidence type="ECO:0000313" key="2">
    <source>
        <dbReference type="EMBL" id="CDL92294.1"/>
    </source>
</evidence>
<dbReference type="Gene3D" id="3.40.630.30">
    <property type="match status" value="1"/>
</dbReference>
<evidence type="ECO:0000259" key="1">
    <source>
        <dbReference type="PROSITE" id="PS51186"/>
    </source>
</evidence>
<dbReference type="RefSeq" id="WP_017752887.1">
    <property type="nucleotide sequence ID" value="NZ_CBXI010000040.1"/>
</dbReference>
<dbReference type="PROSITE" id="PS51186">
    <property type="entry name" value="GNAT"/>
    <property type="match status" value="1"/>
</dbReference>
<dbReference type="GeneID" id="29420359"/>
<accession>W6N9S9</accession>
<dbReference type="AlphaFoldDB" id="W6N9S9"/>
<organism evidence="2 3">
    <name type="scientific">Clostridium tyrobutyricum DIVETGP</name>
    <dbReference type="NCBI Taxonomy" id="1408889"/>
    <lineage>
        <taxon>Bacteria</taxon>
        <taxon>Bacillati</taxon>
        <taxon>Bacillota</taxon>
        <taxon>Clostridia</taxon>
        <taxon>Eubacteriales</taxon>
        <taxon>Clostridiaceae</taxon>
        <taxon>Clostridium</taxon>
    </lineage>
</organism>
<dbReference type="SUPFAM" id="SSF55729">
    <property type="entry name" value="Acyl-CoA N-acyltransferases (Nat)"/>
    <property type="match status" value="1"/>
</dbReference>
<protein>
    <submittedName>
        <fullName evidence="2">Beta-lysine acetyltransferase</fullName>
        <ecNumber evidence="2">2.3.1.-</ecNumber>
    </submittedName>
</protein>
<dbReference type="OrthoDB" id="9790652at2"/>
<keyword evidence="2" id="KW-0012">Acyltransferase</keyword>
<dbReference type="Proteomes" id="UP000019482">
    <property type="component" value="Unassembled WGS sequence"/>
</dbReference>
<dbReference type="EC" id="2.3.1.-" evidence="2"/>
<name>W6N9S9_CLOTY</name>
<dbReference type="NCBIfam" id="TIGR03827">
    <property type="entry name" value="GNAT_ablB"/>
    <property type="match status" value="1"/>
</dbReference>
<proteinExistence type="predicted"/>
<keyword evidence="2" id="KW-0808">Transferase</keyword>
<dbReference type="CDD" id="cd04301">
    <property type="entry name" value="NAT_SF"/>
    <property type="match status" value="1"/>
</dbReference>
<comment type="caution">
    <text evidence="2">The sequence shown here is derived from an EMBL/GenBank/DDBJ whole genome shotgun (WGS) entry which is preliminary data.</text>
</comment>
<dbReference type="InterPro" id="IPR000182">
    <property type="entry name" value="GNAT_dom"/>
</dbReference>
<dbReference type="Pfam" id="PF00583">
    <property type="entry name" value="Acetyltransf_1"/>
    <property type="match status" value="1"/>
</dbReference>